<gene>
    <name evidence="7" type="ORF">ACH5RR_010405</name>
</gene>
<keyword evidence="3 4" id="KW-0539">Nucleus</keyword>
<comment type="caution">
    <text evidence="7">The sequence shown here is derived from an EMBL/GenBank/DDBJ whole genome shotgun (WGS) entry which is preliminary data.</text>
</comment>
<feature type="compositionally biased region" description="Basic and acidic residues" evidence="5">
    <location>
        <begin position="319"/>
        <end position="335"/>
    </location>
</feature>
<dbReference type="GO" id="GO:0005634">
    <property type="term" value="C:nucleus"/>
    <property type="evidence" value="ECO:0007669"/>
    <property type="project" value="UniProtKB-SubCell"/>
</dbReference>
<evidence type="ECO:0000259" key="6">
    <source>
        <dbReference type="Pfam" id="PF16135"/>
    </source>
</evidence>
<name>A0ABD3AIU4_9GENT</name>
<proteinExistence type="inferred from homology"/>
<feature type="compositionally biased region" description="Polar residues" evidence="5">
    <location>
        <begin position="371"/>
        <end position="380"/>
    </location>
</feature>
<keyword evidence="8" id="KW-1185">Reference proteome</keyword>
<dbReference type="Pfam" id="PF16135">
    <property type="entry name" value="TDBD"/>
    <property type="match status" value="1"/>
</dbReference>
<dbReference type="PANTHER" id="PTHR31413">
    <property type="entry name" value="AFP HOMOLOG 2"/>
    <property type="match status" value="1"/>
</dbReference>
<comment type="similarity">
    <text evidence="2 4">Belongs to the Ninja family.</text>
</comment>
<organism evidence="7 8">
    <name type="scientific">Cinchona calisaya</name>
    <dbReference type="NCBI Taxonomy" id="153742"/>
    <lineage>
        <taxon>Eukaryota</taxon>
        <taxon>Viridiplantae</taxon>
        <taxon>Streptophyta</taxon>
        <taxon>Embryophyta</taxon>
        <taxon>Tracheophyta</taxon>
        <taxon>Spermatophyta</taxon>
        <taxon>Magnoliopsida</taxon>
        <taxon>eudicotyledons</taxon>
        <taxon>Gunneridae</taxon>
        <taxon>Pentapetalae</taxon>
        <taxon>asterids</taxon>
        <taxon>lamiids</taxon>
        <taxon>Gentianales</taxon>
        <taxon>Rubiaceae</taxon>
        <taxon>Cinchonoideae</taxon>
        <taxon>Cinchoneae</taxon>
        <taxon>Cinchona</taxon>
    </lineage>
</organism>
<evidence type="ECO:0000256" key="5">
    <source>
        <dbReference type="SAM" id="MobiDB-lite"/>
    </source>
</evidence>
<feature type="domain" description="Tify" evidence="6">
    <location>
        <begin position="425"/>
        <end position="459"/>
    </location>
</feature>
<dbReference type="AlphaFoldDB" id="A0ABD3AIU4"/>
<evidence type="ECO:0000313" key="7">
    <source>
        <dbReference type="EMBL" id="KAL3531083.1"/>
    </source>
</evidence>
<protein>
    <recommendedName>
        <fullName evidence="4">Ninja-family protein</fullName>
    </recommendedName>
    <alternativeName>
        <fullName evidence="4">ABI-binding protein</fullName>
    </alternativeName>
</protein>
<evidence type="ECO:0000256" key="4">
    <source>
        <dbReference type="RuleBase" id="RU369029"/>
    </source>
</evidence>
<evidence type="ECO:0000256" key="3">
    <source>
        <dbReference type="ARBA" id="ARBA00023242"/>
    </source>
</evidence>
<feature type="region of interest" description="Disordered" evidence="5">
    <location>
        <begin position="226"/>
        <end position="380"/>
    </location>
</feature>
<feature type="compositionally biased region" description="Polar residues" evidence="5">
    <location>
        <begin position="336"/>
        <end position="348"/>
    </location>
</feature>
<feature type="compositionally biased region" description="Gly residues" evidence="5">
    <location>
        <begin position="236"/>
        <end position="249"/>
    </location>
</feature>
<dbReference type="Proteomes" id="UP001630127">
    <property type="component" value="Unassembled WGS sequence"/>
</dbReference>
<accession>A0ABD3AIU4</accession>
<evidence type="ECO:0000256" key="1">
    <source>
        <dbReference type="ARBA" id="ARBA00004123"/>
    </source>
</evidence>
<dbReference type="EMBL" id="JBJUIK010000004">
    <property type="protein sequence ID" value="KAL3531083.1"/>
    <property type="molecule type" value="Genomic_DNA"/>
</dbReference>
<reference evidence="7 8" key="1">
    <citation type="submission" date="2024-11" db="EMBL/GenBank/DDBJ databases">
        <title>A near-complete genome assembly of Cinchona calisaya.</title>
        <authorList>
            <person name="Lian D.C."/>
            <person name="Zhao X.W."/>
            <person name="Wei L."/>
        </authorList>
    </citation>
    <scope>NUCLEOTIDE SEQUENCE [LARGE SCALE GENOMIC DNA]</scope>
    <source>
        <tissue evidence="7">Nenye</tissue>
    </source>
</reference>
<comment type="function">
    <text evidence="4">Acts as a negative regulator of abscisic acid (ABA) response.</text>
</comment>
<dbReference type="InterPro" id="IPR032308">
    <property type="entry name" value="TDBD"/>
</dbReference>
<dbReference type="PANTHER" id="PTHR31413:SF31">
    <property type="entry name" value="NINJA-FAMILY PROTEIN AFP3"/>
    <property type="match status" value="1"/>
</dbReference>
<evidence type="ECO:0000256" key="2">
    <source>
        <dbReference type="ARBA" id="ARBA00006081"/>
    </source>
</evidence>
<sequence length="465" mass="50240">MLEVSAESDGEIELSLELSLGGSYGKLCEKKQKKVDHERVVENVVVPRSGFSFSEAESTTGSGSELVEDPNRKRVIQAMRRREARRKREEKLRKSAAVNCRGINEKVCLEAQTEQLHGRAQDREMREKETSFLLDNNNNELVRKKDKIDPNLLTLKHDDENGKAASFSCQPQCGGVALKNGSLYPCGVPSLGPGILGKEENGLKEKIAMFQPVGCGSFRPYLNGNGDMNMRQNSGTAGGCDSGQNGGIMSGRLVNQKAVSNSSLERSSSAISDYRSTSGKGGSISDTGSHSSCLQANDRQLRVSESSDALNQPESNDSLNKREASKDTVRAENSPKKMSSSKEPQYSTVDAAGTSEPEIKSNAATSKLKDTTSSPLKQSSEVMEIQTQNLGMPSLPQMPCVSTTGNGPNGKTITGFLYRYTKTEISIVCVCHGSSFSPAEFVEHAGGIDIAHPLRHITMVPSFFG</sequence>
<feature type="compositionally biased region" description="Polar residues" evidence="5">
    <location>
        <begin position="257"/>
        <end position="318"/>
    </location>
</feature>
<dbReference type="InterPro" id="IPR031307">
    <property type="entry name" value="Ninja_fam"/>
</dbReference>
<evidence type="ECO:0000313" key="8">
    <source>
        <dbReference type="Proteomes" id="UP001630127"/>
    </source>
</evidence>
<comment type="subcellular location">
    <subcellularLocation>
        <location evidence="1 4">Nucleus</location>
    </subcellularLocation>
</comment>